<reference evidence="6 7" key="1">
    <citation type="submission" date="2016-10" db="EMBL/GenBank/DDBJ databases">
        <authorList>
            <person name="de Groot N.N."/>
        </authorList>
    </citation>
    <scope>NUCLEOTIDE SEQUENCE [LARGE SCALE GENOMIC DNA]</scope>
    <source>
        <strain evidence="6 7">CGMCC 4.5506</strain>
    </source>
</reference>
<protein>
    <submittedName>
        <fullName evidence="6">Cobalt/nickel transport protein</fullName>
    </submittedName>
</protein>
<dbReference type="STRING" id="530584.SAMN05421630_108155"/>
<gene>
    <name evidence="6" type="ORF">SAMN05421630_108155</name>
</gene>
<keyword evidence="7" id="KW-1185">Reference proteome</keyword>
<dbReference type="OrthoDB" id="4843785at2"/>
<dbReference type="RefSeq" id="WP_091807778.1">
    <property type="nucleotide sequence ID" value="NZ_CP016353.1"/>
</dbReference>
<evidence type="ECO:0000313" key="6">
    <source>
        <dbReference type="EMBL" id="SDD43026.1"/>
    </source>
</evidence>
<keyword evidence="5" id="KW-0472">Membrane</keyword>
<sequence length="120" mass="12068">MSTTRAKGAWFFVGFALVALVIAGALSYAADGDPDGLDSVTQRGCTEVAGELRGSCPAQHATEHGLAGSPLADYTVGGNDALTGIAGVAGVLATLALAYGLFRLLRGRASSGEDGQRKSP</sequence>
<evidence type="ECO:0000313" key="7">
    <source>
        <dbReference type="Proteomes" id="UP000199494"/>
    </source>
</evidence>
<keyword evidence="4" id="KW-1133">Transmembrane helix</keyword>
<dbReference type="EMBL" id="FMZE01000008">
    <property type="protein sequence ID" value="SDD43026.1"/>
    <property type="molecule type" value="Genomic_DNA"/>
</dbReference>
<dbReference type="Pfam" id="PF13190">
    <property type="entry name" value="PDGLE"/>
    <property type="match status" value="1"/>
</dbReference>
<evidence type="ECO:0000256" key="2">
    <source>
        <dbReference type="ARBA" id="ARBA00022475"/>
    </source>
</evidence>
<dbReference type="AlphaFoldDB" id="A0A222VUM4"/>
<evidence type="ECO:0000256" key="5">
    <source>
        <dbReference type="ARBA" id="ARBA00023136"/>
    </source>
</evidence>
<proteinExistence type="predicted"/>
<keyword evidence="2" id="KW-1003">Cell membrane</keyword>
<evidence type="ECO:0000256" key="4">
    <source>
        <dbReference type="ARBA" id="ARBA00022989"/>
    </source>
</evidence>
<evidence type="ECO:0000256" key="1">
    <source>
        <dbReference type="ARBA" id="ARBA00004236"/>
    </source>
</evidence>
<evidence type="ECO:0000256" key="3">
    <source>
        <dbReference type="ARBA" id="ARBA00022692"/>
    </source>
</evidence>
<accession>A0A222VUM4</accession>
<dbReference type="KEGG" id="pmad:BAY61_23170"/>
<dbReference type="Proteomes" id="UP000199494">
    <property type="component" value="Unassembled WGS sequence"/>
</dbReference>
<dbReference type="GO" id="GO:0005886">
    <property type="term" value="C:plasma membrane"/>
    <property type="evidence" value="ECO:0007669"/>
    <property type="project" value="UniProtKB-SubCell"/>
</dbReference>
<dbReference type="InterPro" id="IPR025937">
    <property type="entry name" value="PDGLE_dom"/>
</dbReference>
<comment type="subcellular location">
    <subcellularLocation>
        <location evidence="1">Cell membrane</location>
    </subcellularLocation>
</comment>
<name>A0A222VUM4_9PSEU</name>
<organism evidence="6 7">
    <name type="scientific">Prauserella marina</name>
    <dbReference type="NCBI Taxonomy" id="530584"/>
    <lineage>
        <taxon>Bacteria</taxon>
        <taxon>Bacillati</taxon>
        <taxon>Actinomycetota</taxon>
        <taxon>Actinomycetes</taxon>
        <taxon>Pseudonocardiales</taxon>
        <taxon>Pseudonocardiaceae</taxon>
        <taxon>Prauserella</taxon>
    </lineage>
</organism>
<keyword evidence="3" id="KW-0812">Transmembrane</keyword>